<evidence type="ECO:0000256" key="1">
    <source>
        <dbReference type="SAM" id="Phobius"/>
    </source>
</evidence>
<evidence type="ECO:0000313" key="3">
    <source>
        <dbReference type="EMBL" id="GAA5159154.1"/>
    </source>
</evidence>
<comment type="caution">
    <text evidence="3">The sequence shown here is derived from an EMBL/GenBank/DDBJ whole genome shotgun (WGS) entry which is preliminary data.</text>
</comment>
<evidence type="ECO:0000313" key="4">
    <source>
        <dbReference type="Proteomes" id="UP001500547"/>
    </source>
</evidence>
<protein>
    <recommendedName>
        <fullName evidence="2">VanZ-like domain-containing protein</fullName>
    </recommendedName>
</protein>
<name>A0ABP9Q9P9_9RHOO</name>
<feature type="transmembrane region" description="Helical" evidence="1">
    <location>
        <begin position="294"/>
        <end position="315"/>
    </location>
</feature>
<feature type="transmembrane region" description="Helical" evidence="1">
    <location>
        <begin position="54"/>
        <end position="71"/>
    </location>
</feature>
<proteinExistence type="predicted"/>
<keyword evidence="1" id="KW-0812">Transmembrane</keyword>
<gene>
    <name evidence="3" type="ORF">GCM10025770_04930</name>
</gene>
<feature type="transmembrane region" description="Helical" evidence="1">
    <location>
        <begin position="78"/>
        <end position="95"/>
    </location>
</feature>
<feature type="transmembrane region" description="Helical" evidence="1">
    <location>
        <begin position="253"/>
        <end position="274"/>
    </location>
</feature>
<keyword evidence="4" id="KW-1185">Reference proteome</keyword>
<feature type="transmembrane region" description="Helical" evidence="1">
    <location>
        <begin position="229"/>
        <end position="246"/>
    </location>
</feature>
<organism evidence="3 4">
    <name type="scientific">Viridibacterium curvum</name>
    <dbReference type="NCBI Taxonomy" id="1101404"/>
    <lineage>
        <taxon>Bacteria</taxon>
        <taxon>Pseudomonadati</taxon>
        <taxon>Pseudomonadota</taxon>
        <taxon>Betaproteobacteria</taxon>
        <taxon>Rhodocyclales</taxon>
        <taxon>Rhodocyclaceae</taxon>
        <taxon>Viridibacterium</taxon>
    </lineage>
</organism>
<keyword evidence="1" id="KW-1133">Transmembrane helix</keyword>
<reference evidence="4" key="1">
    <citation type="journal article" date="2019" name="Int. J. Syst. Evol. Microbiol.">
        <title>The Global Catalogue of Microorganisms (GCM) 10K type strain sequencing project: providing services to taxonomists for standard genome sequencing and annotation.</title>
        <authorList>
            <consortium name="The Broad Institute Genomics Platform"/>
            <consortium name="The Broad Institute Genome Sequencing Center for Infectious Disease"/>
            <person name="Wu L."/>
            <person name="Ma J."/>
        </authorList>
    </citation>
    <scope>NUCLEOTIDE SEQUENCE [LARGE SCALE GENOMIC DNA]</scope>
    <source>
        <strain evidence="4">JCM 18715</strain>
    </source>
</reference>
<dbReference type="Proteomes" id="UP001500547">
    <property type="component" value="Unassembled WGS sequence"/>
</dbReference>
<sequence>MWRVLTVGVALLIAYGSLYPFHFTTDVDLTQARQALWERAGDLWTNFPDVTGNVLLFLPCGLLIAFMAGHAKAQLSQFFAWVMFALLVQIAQFWVPERSASLADVLWNGVGCAVGVVAGLAYRRLDAARDRQEIPFEPLSMIVALCWLGAELAPFVPSLDVGQVRSALRPLRDPFNIDFVHAGVVAVQFLVAAFALRSGVGRYKPALMITGMAAIFLGTKLFIVGHALHPGTLLGLGVGWLAFLIWRRRETPWGVLLGLLLVSYLLDSLAPFQFPGWQSDLHWLPLFARLEGSMLANLVSLLRIAYISLAVIWLLHGMQARVFAASVIIAICFAGVEYLQTWVAGRTGDMTEPFVLLLLAWVLRKPLVHADRAELKKRQVVPASSPVASR</sequence>
<feature type="transmembrane region" description="Helical" evidence="1">
    <location>
        <begin position="175"/>
        <end position="194"/>
    </location>
</feature>
<feature type="transmembrane region" description="Helical" evidence="1">
    <location>
        <begin position="206"/>
        <end position="223"/>
    </location>
</feature>
<dbReference type="EMBL" id="BAABLD010000002">
    <property type="protein sequence ID" value="GAA5159154.1"/>
    <property type="molecule type" value="Genomic_DNA"/>
</dbReference>
<dbReference type="InterPro" id="IPR006976">
    <property type="entry name" value="VanZ-like"/>
</dbReference>
<feature type="domain" description="VanZ-like" evidence="2">
    <location>
        <begin position="17"/>
        <end position="118"/>
    </location>
</feature>
<evidence type="ECO:0000259" key="2">
    <source>
        <dbReference type="Pfam" id="PF04892"/>
    </source>
</evidence>
<accession>A0ABP9Q9P9</accession>
<feature type="transmembrane region" description="Helical" evidence="1">
    <location>
        <begin position="101"/>
        <end position="122"/>
    </location>
</feature>
<feature type="transmembrane region" description="Helical" evidence="1">
    <location>
        <begin position="134"/>
        <end position="155"/>
    </location>
</feature>
<feature type="transmembrane region" description="Helical" evidence="1">
    <location>
        <begin position="322"/>
        <end position="344"/>
    </location>
</feature>
<keyword evidence="1" id="KW-0472">Membrane</keyword>
<dbReference type="Pfam" id="PF04892">
    <property type="entry name" value="VanZ"/>
    <property type="match status" value="1"/>
</dbReference>